<evidence type="ECO:0000256" key="1">
    <source>
        <dbReference type="SAM" id="MobiDB-lite"/>
    </source>
</evidence>
<accession>A0A212KHJ1</accession>
<gene>
    <name evidence="2" type="ORF">KL86CLO1_13180</name>
</gene>
<evidence type="ECO:0000313" key="2">
    <source>
        <dbReference type="EMBL" id="SBW11180.1"/>
    </source>
</evidence>
<dbReference type="AlphaFoldDB" id="A0A212KHJ1"/>
<protein>
    <submittedName>
        <fullName evidence="2">Uncharacterized protein</fullName>
    </submittedName>
</protein>
<proteinExistence type="predicted"/>
<dbReference type="EMBL" id="FLUN01000001">
    <property type="protein sequence ID" value="SBW11180.1"/>
    <property type="molecule type" value="Genomic_DNA"/>
</dbReference>
<sequence length="77" mass="8500">MDSHAKIMRWGAGFPYGEPFPMRSSRLPPEGKPQVSPRLPGTGLKGGALDLSEHSMRIPFFLTPGKERYICGNICPE</sequence>
<feature type="region of interest" description="Disordered" evidence="1">
    <location>
        <begin position="11"/>
        <end position="43"/>
    </location>
</feature>
<reference evidence="2" key="1">
    <citation type="submission" date="2016-04" db="EMBL/GenBank/DDBJ databases">
        <authorList>
            <person name="Evans L.H."/>
            <person name="Alamgir A."/>
            <person name="Owens N."/>
            <person name="Weber N.D."/>
            <person name="Virtaneva K."/>
            <person name="Barbian K."/>
            <person name="Babar A."/>
            <person name="Rosenke K."/>
        </authorList>
    </citation>
    <scope>NUCLEOTIDE SEQUENCE</scope>
    <source>
        <strain evidence="2">86</strain>
    </source>
</reference>
<organism evidence="2">
    <name type="scientific">uncultured Eubacteriales bacterium</name>
    <dbReference type="NCBI Taxonomy" id="172733"/>
    <lineage>
        <taxon>Bacteria</taxon>
        <taxon>Bacillati</taxon>
        <taxon>Bacillota</taxon>
        <taxon>Clostridia</taxon>
        <taxon>Eubacteriales</taxon>
        <taxon>environmental samples</taxon>
    </lineage>
</organism>
<name>A0A212KHJ1_9FIRM</name>